<accession>A0A2S5Y5N4</accession>
<dbReference type="GO" id="GO:0000967">
    <property type="term" value="P:rRNA 5'-end processing"/>
    <property type="evidence" value="ECO:0007669"/>
    <property type="project" value="UniProtKB-UniRule"/>
</dbReference>
<name>A0A2S5Y5N4_9MICO</name>
<evidence type="ECO:0000256" key="1">
    <source>
        <dbReference type="ARBA" id="ARBA00022490"/>
    </source>
</evidence>
<evidence type="ECO:0000259" key="7">
    <source>
        <dbReference type="SMART" id="SM00732"/>
    </source>
</evidence>
<evidence type="ECO:0000256" key="3">
    <source>
        <dbReference type="ARBA" id="ARBA00022722"/>
    </source>
</evidence>
<dbReference type="GO" id="GO:0004518">
    <property type="term" value="F:nuclease activity"/>
    <property type="evidence" value="ECO:0007669"/>
    <property type="project" value="UniProtKB-KW"/>
</dbReference>
<keyword evidence="4 5" id="KW-0378">Hydrolase</keyword>
<gene>
    <name evidence="8" type="ORF">C5C51_07000</name>
</gene>
<dbReference type="Proteomes" id="UP000237966">
    <property type="component" value="Unassembled WGS sequence"/>
</dbReference>
<evidence type="ECO:0000256" key="4">
    <source>
        <dbReference type="ARBA" id="ARBA00022801"/>
    </source>
</evidence>
<dbReference type="OrthoDB" id="9790539at2"/>
<dbReference type="GO" id="GO:0005829">
    <property type="term" value="C:cytosol"/>
    <property type="evidence" value="ECO:0007669"/>
    <property type="project" value="TreeGrafter"/>
</dbReference>
<organism evidence="8 9">
    <name type="scientific">Rathayibacter toxicus</name>
    <dbReference type="NCBI Taxonomy" id="145458"/>
    <lineage>
        <taxon>Bacteria</taxon>
        <taxon>Bacillati</taxon>
        <taxon>Actinomycetota</taxon>
        <taxon>Actinomycetes</taxon>
        <taxon>Micrococcales</taxon>
        <taxon>Microbacteriaceae</taxon>
        <taxon>Rathayibacter</taxon>
    </lineage>
</organism>
<keyword evidence="1 5" id="KW-0963">Cytoplasm</keyword>
<dbReference type="HAMAP" id="MF_00651">
    <property type="entry name" value="Nuclease_YqgF"/>
    <property type="match status" value="1"/>
</dbReference>
<comment type="function">
    <text evidence="5">Could be a nuclease involved in processing of the 5'-end of pre-16S rRNA.</text>
</comment>
<evidence type="ECO:0000256" key="6">
    <source>
        <dbReference type="SAM" id="MobiDB-lite"/>
    </source>
</evidence>
<proteinExistence type="inferred from homology"/>
<dbReference type="CDD" id="cd16964">
    <property type="entry name" value="YqgF"/>
    <property type="match status" value="1"/>
</dbReference>
<dbReference type="SMART" id="SM00732">
    <property type="entry name" value="YqgFc"/>
    <property type="match status" value="1"/>
</dbReference>
<comment type="caution">
    <text evidence="8">The sequence shown here is derived from an EMBL/GenBank/DDBJ whole genome shotgun (WGS) entry which is preliminary data.</text>
</comment>
<dbReference type="RefSeq" id="WP_081656695.1">
    <property type="nucleotide sequence ID" value="NZ_CP010848.1"/>
</dbReference>
<dbReference type="AlphaFoldDB" id="A0A2S5Y5N4"/>
<dbReference type="PANTHER" id="PTHR33317">
    <property type="entry name" value="POLYNUCLEOTIDYL TRANSFERASE, RIBONUCLEASE H-LIKE SUPERFAMILY PROTEIN"/>
    <property type="match status" value="1"/>
</dbReference>
<evidence type="ECO:0000256" key="5">
    <source>
        <dbReference type="HAMAP-Rule" id="MF_00651"/>
    </source>
</evidence>
<feature type="domain" description="YqgF/RNase H-like" evidence="7">
    <location>
        <begin position="5"/>
        <end position="107"/>
    </location>
</feature>
<reference evidence="8 9" key="1">
    <citation type="submission" date="2018-02" db="EMBL/GenBank/DDBJ databases">
        <title>Bacteriophage NCPPB3778 and a type I-E CRISPR drive the evolution of the US Biological Select Agent, Rathayibacter toxicus.</title>
        <authorList>
            <person name="Davis E.W.II."/>
            <person name="Tabima J.F."/>
            <person name="Weisberg A.J."/>
            <person name="Lopes L.D."/>
            <person name="Wiseman M.S."/>
            <person name="Wiseman M.S."/>
            <person name="Pupko T."/>
            <person name="Belcher M.S."/>
            <person name="Sechler A.J."/>
            <person name="Tancos M.A."/>
            <person name="Schroeder B.K."/>
            <person name="Murray T.D."/>
            <person name="Luster D.G."/>
            <person name="Schneider W.L."/>
            <person name="Rogers E."/>
            <person name="Andreote F.D."/>
            <person name="Grunwald N.J."/>
            <person name="Putnam M.L."/>
            <person name="Chang J.H."/>
        </authorList>
    </citation>
    <scope>NUCLEOTIDE SEQUENCE [LARGE SCALE GENOMIC DNA]</scope>
    <source>
        <strain evidence="8 9">FH99</strain>
    </source>
</reference>
<evidence type="ECO:0000256" key="2">
    <source>
        <dbReference type="ARBA" id="ARBA00022517"/>
    </source>
</evidence>
<dbReference type="GO" id="GO:0016788">
    <property type="term" value="F:hydrolase activity, acting on ester bonds"/>
    <property type="evidence" value="ECO:0007669"/>
    <property type="project" value="UniProtKB-UniRule"/>
</dbReference>
<feature type="compositionally biased region" description="Basic and acidic residues" evidence="6">
    <location>
        <begin position="158"/>
        <end position="169"/>
    </location>
</feature>
<dbReference type="SUPFAM" id="SSF53098">
    <property type="entry name" value="Ribonuclease H-like"/>
    <property type="match status" value="1"/>
</dbReference>
<dbReference type="InterPro" id="IPR012337">
    <property type="entry name" value="RNaseH-like_sf"/>
</dbReference>
<protein>
    <recommendedName>
        <fullName evidence="5">Putative pre-16S rRNA nuclease</fullName>
        <ecNumber evidence="5">3.1.-.-</ecNumber>
    </recommendedName>
</protein>
<dbReference type="NCBIfam" id="TIGR00250">
    <property type="entry name" value="RNAse_H_YqgF"/>
    <property type="match status" value="1"/>
</dbReference>
<keyword evidence="2 5" id="KW-0690">Ribosome biogenesis</keyword>
<dbReference type="Pfam" id="PF03652">
    <property type="entry name" value="RuvX"/>
    <property type="match status" value="1"/>
</dbReference>
<dbReference type="EC" id="3.1.-.-" evidence="5"/>
<keyword evidence="3 5" id="KW-0540">Nuclease</keyword>
<dbReference type="PANTHER" id="PTHR33317:SF4">
    <property type="entry name" value="POLYNUCLEOTIDYL TRANSFERASE, RIBONUCLEASE H-LIKE SUPERFAMILY PROTEIN"/>
    <property type="match status" value="1"/>
</dbReference>
<dbReference type="Gene3D" id="3.30.420.140">
    <property type="entry name" value="YqgF/RNase H-like domain"/>
    <property type="match status" value="1"/>
</dbReference>
<feature type="region of interest" description="Disordered" evidence="6">
    <location>
        <begin position="143"/>
        <end position="191"/>
    </location>
</feature>
<dbReference type="InterPro" id="IPR005227">
    <property type="entry name" value="YqgF"/>
</dbReference>
<dbReference type="InterPro" id="IPR037027">
    <property type="entry name" value="YqgF/RNaseH-like_dom_sf"/>
</dbReference>
<dbReference type="EMBL" id="PSWU01000012">
    <property type="protein sequence ID" value="PPI14322.1"/>
    <property type="molecule type" value="Genomic_DNA"/>
</dbReference>
<evidence type="ECO:0000313" key="9">
    <source>
        <dbReference type="Proteomes" id="UP000237966"/>
    </source>
</evidence>
<sequence>MQRFGVRLGIDVGRSRIGVARCDPDGLLAVPIETVTRSSGEDASDVARIAALAAEHAAVVIVVGLPLSLSGTETASTHDAREFAQLLAAAIPAPVRLVDERLSTVTAQEALQRSGRSTRGSRAVIDQVAAVVILQHAIDSERSSGMSAGIALEPNEGPPRDQRPSESPRRPRRRAHTVGTAPEPESFRRCE</sequence>
<comment type="similarity">
    <text evidence="5">Belongs to the YqgF HJR family.</text>
</comment>
<evidence type="ECO:0000313" key="8">
    <source>
        <dbReference type="EMBL" id="PPI14322.1"/>
    </source>
</evidence>
<dbReference type="InterPro" id="IPR006641">
    <property type="entry name" value="YqgF/RNaseH-like_dom"/>
</dbReference>
<comment type="subcellular location">
    <subcellularLocation>
        <location evidence="5">Cytoplasm</location>
    </subcellularLocation>
</comment>
<dbReference type="GeneID" id="93666922"/>